<evidence type="ECO:0000256" key="3">
    <source>
        <dbReference type="ARBA" id="ARBA00022692"/>
    </source>
</evidence>
<comment type="subcellular location">
    <subcellularLocation>
        <location evidence="1">Cell membrane</location>
        <topology evidence="1">Multi-pass membrane protein</topology>
    </subcellularLocation>
</comment>
<dbReference type="GO" id="GO:0006935">
    <property type="term" value="P:chemotaxis"/>
    <property type="evidence" value="ECO:0007669"/>
    <property type="project" value="InterPro"/>
</dbReference>
<dbReference type="Gene3D" id="1.10.287.950">
    <property type="entry name" value="Methyl-accepting chemotaxis protein"/>
    <property type="match status" value="1"/>
</dbReference>
<keyword evidence="4 9" id="KW-1133">Transmembrane helix</keyword>
<dbReference type="RefSeq" id="WP_044055930.1">
    <property type="nucleotide sequence ID" value="NZ_CAJXAX010000030.1"/>
</dbReference>
<dbReference type="KEGG" id="aal:EP13_02970"/>
<organism evidence="12 13">
    <name type="scientific">Alteromonas australica</name>
    <dbReference type="NCBI Taxonomy" id="589873"/>
    <lineage>
        <taxon>Bacteria</taxon>
        <taxon>Pseudomonadati</taxon>
        <taxon>Pseudomonadota</taxon>
        <taxon>Gammaproteobacteria</taxon>
        <taxon>Alteromonadales</taxon>
        <taxon>Alteromonadaceae</taxon>
        <taxon>Alteromonas/Salinimonas group</taxon>
        <taxon>Alteromonas</taxon>
    </lineage>
</organism>
<dbReference type="EMBL" id="CP008849">
    <property type="protein sequence ID" value="AIF97735.1"/>
    <property type="molecule type" value="Genomic_DNA"/>
</dbReference>
<dbReference type="Gene3D" id="3.30.450.20">
    <property type="entry name" value="PAS domain"/>
    <property type="match status" value="1"/>
</dbReference>
<feature type="transmembrane region" description="Helical" evidence="9">
    <location>
        <begin position="12"/>
        <end position="31"/>
    </location>
</feature>
<dbReference type="CDD" id="cd06225">
    <property type="entry name" value="HAMP"/>
    <property type="match status" value="1"/>
</dbReference>
<dbReference type="InterPro" id="IPR003660">
    <property type="entry name" value="HAMP_dom"/>
</dbReference>
<feature type="domain" description="HAMP" evidence="11">
    <location>
        <begin position="209"/>
        <end position="263"/>
    </location>
</feature>
<dbReference type="PROSITE" id="PS50885">
    <property type="entry name" value="HAMP"/>
    <property type="match status" value="1"/>
</dbReference>
<evidence type="ECO:0000256" key="7">
    <source>
        <dbReference type="ARBA" id="ARBA00029447"/>
    </source>
</evidence>
<dbReference type="InterPro" id="IPR004090">
    <property type="entry name" value="Chemotax_Me-accpt_rcpt"/>
</dbReference>
<feature type="domain" description="Methyl-accepting transducer" evidence="10">
    <location>
        <begin position="268"/>
        <end position="504"/>
    </location>
</feature>
<dbReference type="InterPro" id="IPR004089">
    <property type="entry name" value="MCPsignal_dom"/>
</dbReference>
<dbReference type="Pfam" id="PF00015">
    <property type="entry name" value="MCPsignal"/>
    <property type="match status" value="1"/>
</dbReference>
<dbReference type="PANTHER" id="PTHR32089:SF119">
    <property type="entry name" value="METHYL-ACCEPTING CHEMOTAXIS PROTEIN CTPL"/>
    <property type="match status" value="1"/>
</dbReference>
<comment type="similarity">
    <text evidence="7">Belongs to the methyl-accepting chemotaxis (MCP) protein family.</text>
</comment>
<dbReference type="OrthoDB" id="2489132at2"/>
<keyword evidence="5 9" id="KW-0472">Membrane</keyword>
<dbReference type="Pfam" id="PF08269">
    <property type="entry name" value="dCache_2"/>
    <property type="match status" value="1"/>
</dbReference>
<dbReference type="CDD" id="cd11386">
    <property type="entry name" value="MCP_signal"/>
    <property type="match status" value="1"/>
</dbReference>
<proteinExistence type="inferred from homology"/>
<dbReference type="SUPFAM" id="SSF58104">
    <property type="entry name" value="Methyl-accepting chemotaxis protein (MCP) signaling domain"/>
    <property type="match status" value="1"/>
</dbReference>
<dbReference type="PROSITE" id="PS50111">
    <property type="entry name" value="CHEMOTAXIS_TRANSDUC_2"/>
    <property type="match status" value="1"/>
</dbReference>
<evidence type="ECO:0000256" key="6">
    <source>
        <dbReference type="ARBA" id="ARBA00023224"/>
    </source>
</evidence>
<dbReference type="PATRIC" id="fig|589873.4.peg.660"/>
<feature type="transmembrane region" description="Helical" evidence="9">
    <location>
        <begin position="188"/>
        <end position="208"/>
    </location>
</feature>
<accession>A0A075NYR2</accession>
<dbReference type="SMART" id="SM01049">
    <property type="entry name" value="Cache_2"/>
    <property type="match status" value="1"/>
</dbReference>
<dbReference type="SMART" id="SM00283">
    <property type="entry name" value="MA"/>
    <property type="match status" value="1"/>
</dbReference>
<evidence type="ECO:0000256" key="4">
    <source>
        <dbReference type="ARBA" id="ARBA00022989"/>
    </source>
</evidence>
<evidence type="ECO:0000256" key="1">
    <source>
        <dbReference type="ARBA" id="ARBA00004651"/>
    </source>
</evidence>
<evidence type="ECO:0000259" key="10">
    <source>
        <dbReference type="PROSITE" id="PS50111"/>
    </source>
</evidence>
<dbReference type="InterPro" id="IPR033480">
    <property type="entry name" value="sCache_2"/>
</dbReference>
<dbReference type="Proteomes" id="UP000056090">
    <property type="component" value="Chromosome"/>
</dbReference>
<evidence type="ECO:0000256" key="8">
    <source>
        <dbReference type="PROSITE-ProRule" id="PRU00284"/>
    </source>
</evidence>
<dbReference type="GO" id="GO:0005886">
    <property type="term" value="C:plasma membrane"/>
    <property type="evidence" value="ECO:0007669"/>
    <property type="project" value="UniProtKB-SubCell"/>
</dbReference>
<dbReference type="GO" id="GO:0004888">
    <property type="term" value="F:transmembrane signaling receptor activity"/>
    <property type="evidence" value="ECO:0007669"/>
    <property type="project" value="InterPro"/>
</dbReference>
<evidence type="ECO:0000256" key="2">
    <source>
        <dbReference type="ARBA" id="ARBA00022475"/>
    </source>
</evidence>
<dbReference type="PRINTS" id="PR00260">
    <property type="entry name" value="CHEMTRNSDUCR"/>
</dbReference>
<keyword evidence="13" id="KW-1185">Reference proteome</keyword>
<dbReference type="SMART" id="SM00304">
    <property type="entry name" value="HAMP"/>
    <property type="match status" value="1"/>
</dbReference>
<dbReference type="AlphaFoldDB" id="A0A075NYR2"/>
<keyword evidence="6 8" id="KW-0807">Transducer</keyword>
<dbReference type="InterPro" id="IPR004010">
    <property type="entry name" value="Double_Cache_2"/>
</dbReference>
<evidence type="ECO:0000256" key="9">
    <source>
        <dbReference type="SAM" id="Phobius"/>
    </source>
</evidence>
<dbReference type="KEGG" id="aaus:EP12_03085"/>
<gene>
    <name evidence="12" type="ORF">EP13_02970</name>
</gene>
<keyword evidence="3 9" id="KW-0812">Transmembrane</keyword>
<name>A0A075NYR2_9ALTE</name>
<dbReference type="GeneID" id="78253902"/>
<evidence type="ECO:0000313" key="12">
    <source>
        <dbReference type="EMBL" id="AIF97735.1"/>
    </source>
</evidence>
<protein>
    <submittedName>
        <fullName evidence="12">Chemotaxis protein</fullName>
    </submittedName>
</protein>
<dbReference type="FunFam" id="1.10.287.950:FF:000001">
    <property type="entry name" value="Methyl-accepting chemotaxis sensory transducer"/>
    <property type="match status" value="1"/>
</dbReference>
<evidence type="ECO:0000313" key="13">
    <source>
        <dbReference type="Proteomes" id="UP000056090"/>
    </source>
</evidence>
<evidence type="ECO:0000256" key="5">
    <source>
        <dbReference type="ARBA" id="ARBA00023136"/>
    </source>
</evidence>
<dbReference type="eggNOG" id="COG0840">
    <property type="taxonomic scope" value="Bacteria"/>
</dbReference>
<dbReference type="Pfam" id="PF00672">
    <property type="entry name" value="HAMP"/>
    <property type="match status" value="1"/>
</dbReference>
<dbReference type="PANTHER" id="PTHR32089">
    <property type="entry name" value="METHYL-ACCEPTING CHEMOTAXIS PROTEIN MCPB"/>
    <property type="match status" value="1"/>
</dbReference>
<reference evidence="12 13" key="1">
    <citation type="submission" date="2014-06" db="EMBL/GenBank/DDBJ databases">
        <title>Genomes of Alteromonas australica, a world apart.</title>
        <authorList>
            <person name="Gonzaga A."/>
            <person name="Lopez-Perez M."/>
            <person name="Rodriguez-Valera F."/>
        </authorList>
    </citation>
    <scope>NUCLEOTIDE SEQUENCE [LARGE SCALE GENOMIC DNA]</scope>
    <source>
        <strain evidence="12 13">H 17</strain>
    </source>
</reference>
<sequence>MWLRNFSLIQRLGIIAVLIGLLFLLLTGVVLNRHYQALKDKSYEENKHLVEVVHTLLGHYADRTDIDAQQAKSQALEAVKALRYDNSNYYWIQDATPSMVMHPIKPALDGRDLRTFKDGNGKAFFVEMAQTAKQKGEGFVDYVWPLPGEDTPTDKISYVKAFKPWGWTIGSGIYLTHLEEEYAHLRNIIIIFCVISVALVILLIYIIGGSIVKPVQEIAERMKDIASGEGDLTRSLPEKGQDEITRLARYFNQYTDKMRQSLIGIRDNIAALTEQAEKVKSVSDDSNAQAHDQNENMLQVAAAMEQMTTQIHDVSNNADAAEKSTVSARTNVQDGATVVEHTVTDIRSLTSDIESVSSVVTALAEQSQSIGAVLDVIRGIAEQTNLLALNAAIEAARAGEQGRGFAVVADEVRTLASRTGQSTDEIQAMIEKLQSNAKSAVDAVHVSQSASVKTVENATQANQSLKEADRLMTDISGMSSEIARATEQQAEAANEANIRINALSGAADSSLRTADDLAKASLALKESCVAIMDIANKFKL</sequence>
<keyword evidence="2" id="KW-1003">Cell membrane</keyword>
<evidence type="ECO:0000259" key="11">
    <source>
        <dbReference type="PROSITE" id="PS50885"/>
    </source>
</evidence>
<dbReference type="GO" id="GO:0007165">
    <property type="term" value="P:signal transduction"/>
    <property type="evidence" value="ECO:0007669"/>
    <property type="project" value="UniProtKB-KW"/>
</dbReference>